<evidence type="ECO:0000259" key="2">
    <source>
        <dbReference type="Pfam" id="PF09361"/>
    </source>
</evidence>
<gene>
    <name evidence="3" type="ORF">KIP89_16720</name>
</gene>
<comment type="caution">
    <text evidence="3">The sequence shown here is derived from an EMBL/GenBank/DDBJ whole genome shotgun (WGS) entry which is preliminary data.</text>
</comment>
<evidence type="ECO:0000313" key="4">
    <source>
        <dbReference type="Proteomes" id="UP001166585"/>
    </source>
</evidence>
<name>A0ABS5RD38_9HYPH</name>
<dbReference type="Proteomes" id="UP001166585">
    <property type="component" value="Unassembled WGS sequence"/>
</dbReference>
<proteinExistence type="predicted"/>
<accession>A0ABS5RD38</accession>
<dbReference type="InterPro" id="IPR018968">
    <property type="entry name" value="Phasin"/>
</dbReference>
<dbReference type="EMBL" id="JAHCQH010000021">
    <property type="protein sequence ID" value="MBS9478754.1"/>
    <property type="molecule type" value="Genomic_DNA"/>
</dbReference>
<dbReference type="Pfam" id="PF09361">
    <property type="entry name" value="Phasin_2"/>
    <property type="match status" value="1"/>
</dbReference>
<dbReference type="RefSeq" id="WP_213756727.1">
    <property type="nucleotide sequence ID" value="NZ_JAHCQH010000021.1"/>
</dbReference>
<keyword evidence="4" id="KW-1185">Reference proteome</keyword>
<protein>
    <submittedName>
        <fullName evidence="3">Phasin family protein</fullName>
    </submittedName>
</protein>
<reference evidence="3" key="1">
    <citation type="submission" date="2021-05" db="EMBL/GenBank/DDBJ databases">
        <authorList>
            <person name="Sun Q."/>
            <person name="Inoue M."/>
        </authorList>
    </citation>
    <scope>NUCLEOTIDE SEQUENCE</scope>
    <source>
        <strain evidence="3">VKM B-3255</strain>
    </source>
</reference>
<feature type="region of interest" description="Disordered" evidence="1">
    <location>
        <begin position="117"/>
        <end position="136"/>
    </location>
</feature>
<evidence type="ECO:0000313" key="3">
    <source>
        <dbReference type="EMBL" id="MBS9478754.1"/>
    </source>
</evidence>
<organism evidence="3 4">
    <name type="scientific">Ancylobacter radicis</name>
    <dbReference type="NCBI Taxonomy" id="2836179"/>
    <lineage>
        <taxon>Bacteria</taxon>
        <taxon>Pseudomonadati</taxon>
        <taxon>Pseudomonadota</taxon>
        <taxon>Alphaproteobacteria</taxon>
        <taxon>Hyphomicrobiales</taxon>
        <taxon>Xanthobacteraceae</taxon>
        <taxon>Ancylobacter</taxon>
    </lineage>
</organism>
<evidence type="ECO:0000256" key="1">
    <source>
        <dbReference type="SAM" id="MobiDB-lite"/>
    </source>
</evidence>
<sequence>MANGPKLEVPPELRNIAEQGVDQARAAMDGFINAAHKALDDAGRQVDVAHDSARDLGRTTLRFAEDNIAAGFDFAARLARASTVEEWSRLQADYVKVQAERLTAQAKELGVHITMPVAPVPPAGKPGPKPPGSKAS</sequence>
<feature type="compositionally biased region" description="Pro residues" evidence="1">
    <location>
        <begin position="118"/>
        <end position="136"/>
    </location>
</feature>
<feature type="domain" description="Phasin" evidence="2">
    <location>
        <begin position="31"/>
        <end position="110"/>
    </location>
</feature>